<protein>
    <submittedName>
        <fullName evidence="1">Uncharacterized protein</fullName>
    </submittedName>
</protein>
<keyword evidence="3" id="KW-1185">Reference proteome</keyword>
<dbReference type="Gramene" id="KZM99964">
    <property type="protein sequence ID" value="KZM99964"/>
    <property type="gene ID" value="DCAR_008719"/>
</dbReference>
<gene>
    <name evidence="1" type="ORF">DCAR_008719</name>
    <name evidence="2" type="ORF">DCAR_0309844</name>
</gene>
<evidence type="ECO:0000313" key="1">
    <source>
        <dbReference type="EMBL" id="KZM99964.1"/>
    </source>
</evidence>
<accession>A0A165ZF96</accession>
<dbReference type="EMBL" id="LNRQ01000003">
    <property type="protein sequence ID" value="KZM99964.1"/>
    <property type="molecule type" value="Genomic_DNA"/>
</dbReference>
<sequence>MCVCRNRFGDWIGCLAGFRRVRQGEYIGRNIRPKPGLSVHILHIRTLYDLRKYSKRNLTDFCS</sequence>
<dbReference type="Proteomes" id="UP000077755">
    <property type="component" value="Chromosome 3"/>
</dbReference>
<dbReference type="AlphaFoldDB" id="A0A165ZF96"/>
<organism evidence="1">
    <name type="scientific">Daucus carota subsp. sativus</name>
    <name type="common">Carrot</name>
    <dbReference type="NCBI Taxonomy" id="79200"/>
    <lineage>
        <taxon>Eukaryota</taxon>
        <taxon>Viridiplantae</taxon>
        <taxon>Streptophyta</taxon>
        <taxon>Embryophyta</taxon>
        <taxon>Tracheophyta</taxon>
        <taxon>Spermatophyta</taxon>
        <taxon>Magnoliopsida</taxon>
        <taxon>eudicotyledons</taxon>
        <taxon>Gunneridae</taxon>
        <taxon>Pentapetalae</taxon>
        <taxon>asterids</taxon>
        <taxon>campanulids</taxon>
        <taxon>Apiales</taxon>
        <taxon>Apiaceae</taxon>
        <taxon>Apioideae</taxon>
        <taxon>Scandiceae</taxon>
        <taxon>Daucinae</taxon>
        <taxon>Daucus</taxon>
        <taxon>Daucus sect. Daucus</taxon>
    </lineage>
</organism>
<evidence type="ECO:0000313" key="3">
    <source>
        <dbReference type="Proteomes" id="UP000077755"/>
    </source>
</evidence>
<name>A0A165ZF96_DAUCS</name>
<reference evidence="1" key="1">
    <citation type="journal article" date="2016" name="Nat. Genet.">
        <title>A high-quality carrot genome assembly provides new insights into carotenoid accumulation and asterid genome evolution.</title>
        <authorList>
            <person name="Iorizzo M."/>
            <person name="Ellison S."/>
            <person name="Senalik D."/>
            <person name="Zeng P."/>
            <person name="Satapoomin P."/>
            <person name="Huang J."/>
            <person name="Bowman M."/>
            <person name="Iovene M."/>
            <person name="Sanseverino W."/>
            <person name="Cavagnaro P."/>
            <person name="Yildiz M."/>
            <person name="Macko-Podgorni A."/>
            <person name="Moranska E."/>
            <person name="Grzebelus E."/>
            <person name="Grzebelus D."/>
            <person name="Ashrafi H."/>
            <person name="Zheng Z."/>
            <person name="Cheng S."/>
            <person name="Spooner D."/>
            <person name="Van Deynze A."/>
            <person name="Simon P."/>
        </authorList>
    </citation>
    <scope>NUCLEOTIDE SEQUENCE [LARGE SCALE GENOMIC DNA]</scope>
    <source>
        <tissue evidence="1">Leaf</tissue>
    </source>
</reference>
<proteinExistence type="predicted"/>
<evidence type="ECO:0000313" key="2">
    <source>
        <dbReference type="EMBL" id="WOG90600.1"/>
    </source>
</evidence>
<dbReference type="EMBL" id="CP093345">
    <property type="protein sequence ID" value="WOG90600.1"/>
    <property type="molecule type" value="Genomic_DNA"/>
</dbReference>
<reference evidence="2" key="2">
    <citation type="submission" date="2022-03" db="EMBL/GenBank/DDBJ databases">
        <title>Draft title - Genomic analysis of global carrot germplasm unveils the trajectory of domestication and the origin of high carotenoid orange carrot.</title>
        <authorList>
            <person name="Iorizzo M."/>
            <person name="Ellison S."/>
            <person name="Senalik D."/>
            <person name="Macko-Podgorni A."/>
            <person name="Grzebelus D."/>
            <person name="Bostan H."/>
            <person name="Rolling W."/>
            <person name="Curaba J."/>
            <person name="Simon P."/>
        </authorList>
    </citation>
    <scope>NUCLEOTIDE SEQUENCE</scope>
    <source>
        <tissue evidence="2">Leaf</tissue>
    </source>
</reference>